<dbReference type="EMBL" id="SNRW01009215">
    <property type="protein sequence ID" value="KAA6378332.1"/>
    <property type="molecule type" value="Genomic_DNA"/>
</dbReference>
<proteinExistence type="predicted"/>
<gene>
    <name evidence="1" type="ORF">EZS28_026141</name>
</gene>
<name>A0A5J4V7D8_9EUKA</name>
<dbReference type="AlphaFoldDB" id="A0A5J4V7D8"/>
<comment type="caution">
    <text evidence="1">The sequence shown here is derived from an EMBL/GenBank/DDBJ whole genome shotgun (WGS) entry which is preliminary data.</text>
</comment>
<reference evidence="1 2" key="1">
    <citation type="submission" date="2019-03" db="EMBL/GenBank/DDBJ databases">
        <title>Single cell metagenomics reveals metabolic interactions within the superorganism composed of flagellate Streblomastix strix and complex community of Bacteroidetes bacteria on its surface.</title>
        <authorList>
            <person name="Treitli S.C."/>
            <person name="Kolisko M."/>
            <person name="Husnik F."/>
            <person name="Keeling P."/>
            <person name="Hampl V."/>
        </authorList>
    </citation>
    <scope>NUCLEOTIDE SEQUENCE [LARGE SCALE GENOMIC DNA]</scope>
    <source>
        <strain evidence="1">ST1C</strain>
    </source>
</reference>
<evidence type="ECO:0000313" key="1">
    <source>
        <dbReference type="EMBL" id="KAA6378332.1"/>
    </source>
</evidence>
<protein>
    <submittedName>
        <fullName evidence="1">Uncharacterized protein</fullName>
    </submittedName>
</protein>
<accession>A0A5J4V7D8</accession>
<sequence>MSVRKNKCGKKHINNHAQIVYYYDNEVLNSNFEAKSSIIGCLRRHERALFQSFMTFKSRSCSSRRQRVPYSIKTHLHKWTTTHSNHNQSTILEIGIVNSVTNPFIVSKGTKYQQIAEQESQVYYASRDLLLEIANVRKRAFSTYYISLEQVEAARVNLIENQTELPADTRIYPFRGPQVRRYGILSAVKNKAADKNTSVIANQNLGQNLQR</sequence>
<dbReference type="Proteomes" id="UP000324800">
    <property type="component" value="Unassembled WGS sequence"/>
</dbReference>
<evidence type="ECO:0000313" key="2">
    <source>
        <dbReference type="Proteomes" id="UP000324800"/>
    </source>
</evidence>
<organism evidence="1 2">
    <name type="scientific">Streblomastix strix</name>
    <dbReference type="NCBI Taxonomy" id="222440"/>
    <lineage>
        <taxon>Eukaryota</taxon>
        <taxon>Metamonada</taxon>
        <taxon>Preaxostyla</taxon>
        <taxon>Oxymonadida</taxon>
        <taxon>Streblomastigidae</taxon>
        <taxon>Streblomastix</taxon>
    </lineage>
</organism>